<evidence type="ECO:0000313" key="1">
    <source>
        <dbReference type="EMBL" id="EAR85824.2"/>
    </source>
</evidence>
<dbReference type="InterPro" id="IPR032675">
    <property type="entry name" value="LRR_dom_sf"/>
</dbReference>
<reference evidence="2" key="1">
    <citation type="journal article" date="2006" name="PLoS Biol.">
        <title>Macronuclear genome sequence of the ciliate Tetrahymena thermophila, a model eukaryote.</title>
        <authorList>
            <person name="Eisen J.A."/>
            <person name="Coyne R.S."/>
            <person name="Wu M."/>
            <person name="Wu D."/>
            <person name="Thiagarajan M."/>
            <person name="Wortman J.R."/>
            <person name="Badger J.H."/>
            <person name="Ren Q."/>
            <person name="Amedeo P."/>
            <person name="Jones K.M."/>
            <person name="Tallon L.J."/>
            <person name="Delcher A.L."/>
            <person name="Salzberg S.L."/>
            <person name="Silva J.C."/>
            <person name="Haas B.J."/>
            <person name="Majoros W.H."/>
            <person name="Farzad M."/>
            <person name="Carlton J.M."/>
            <person name="Smith R.K. Jr."/>
            <person name="Garg J."/>
            <person name="Pearlman R.E."/>
            <person name="Karrer K.M."/>
            <person name="Sun L."/>
            <person name="Manning G."/>
            <person name="Elde N.C."/>
            <person name="Turkewitz A.P."/>
            <person name="Asai D.J."/>
            <person name="Wilkes D.E."/>
            <person name="Wang Y."/>
            <person name="Cai H."/>
            <person name="Collins K."/>
            <person name="Stewart B.A."/>
            <person name="Lee S.R."/>
            <person name="Wilamowska K."/>
            <person name="Weinberg Z."/>
            <person name="Ruzzo W.L."/>
            <person name="Wloga D."/>
            <person name="Gaertig J."/>
            <person name="Frankel J."/>
            <person name="Tsao C.-C."/>
            <person name="Gorovsky M.A."/>
            <person name="Keeling P.J."/>
            <person name="Waller R.F."/>
            <person name="Patron N.J."/>
            <person name="Cherry J.M."/>
            <person name="Stover N.A."/>
            <person name="Krieger C.J."/>
            <person name="del Toro C."/>
            <person name="Ryder H.F."/>
            <person name="Williamson S.C."/>
            <person name="Barbeau R.A."/>
            <person name="Hamilton E.P."/>
            <person name="Orias E."/>
        </authorList>
    </citation>
    <scope>NUCLEOTIDE SEQUENCE [LARGE SCALE GENOMIC DNA]</scope>
    <source>
        <strain evidence="2">SB210</strain>
    </source>
</reference>
<dbReference type="HOGENOM" id="CLU_1464067_0_0_1"/>
<dbReference type="KEGG" id="tet:TTHERM_00313060"/>
<sequence length="484" mass="56385">MEMEIEEIQDVLKNRNKLEGLQKCDIQYEDIQNLASHFMKFNQNLEKIQLDSYNLTSIVLKALNNFDNSYVAICVCNIKKISYSHIATKTKKLGINFVSEHIFDDRLLYQIFEYNQYLFACKTLGMSQINEQNFNLVKSALVQDQQVDQDLLEIINNQNVVEKLQKCLKLEKLNLDLNFLEMNQKYIYSILNIDILSSNLIDLKIGLIQSGIQDFIVKEIAEALFKYNKLQNLDLLLSLNPISEKSIYMILNTISQLNNLENLVLDLYKLQKPISIMEEDNQERQQNQLQIENSIKNLKIDLSCNQYLSSNSFQDFINISLSCTKSLTDFYLDLSKNPISNEVFCSIIKDLSQQTQLRSLNLRLVDLKINFDAFKDCFVKLTEVESFVIQLDKSIPSCINLFEELLFLKKLKHLEVSTQNKHSITQHSNISSILRKMNTLQSFVLNFNSSERTFQQIKPIQRLKGYAYYECLKLSYLVSADLLF</sequence>
<dbReference type="Proteomes" id="UP000009168">
    <property type="component" value="Unassembled WGS sequence"/>
</dbReference>
<name>Q22KH5_TETTS</name>
<dbReference type="RefSeq" id="XP_001033487.2">
    <property type="nucleotide sequence ID" value="XM_001033487.2"/>
</dbReference>
<dbReference type="Gene3D" id="3.80.10.10">
    <property type="entry name" value="Ribonuclease Inhibitor"/>
    <property type="match status" value="1"/>
</dbReference>
<dbReference type="AlphaFoldDB" id="Q22KH5"/>
<organism evidence="1 2">
    <name type="scientific">Tetrahymena thermophila (strain SB210)</name>
    <dbReference type="NCBI Taxonomy" id="312017"/>
    <lineage>
        <taxon>Eukaryota</taxon>
        <taxon>Sar</taxon>
        <taxon>Alveolata</taxon>
        <taxon>Ciliophora</taxon>
        <taxon>Intramacronucleata</taxon>
        <taxon>Oligohymenophorea</taxon>
        <taxon>Hymenostomatida</taxon>
        <taxon>Tetrahymenina</taxon>
        <taxon>Tetrahymenidae</taxon>
        <taxon>Tetrahymena</taxon>
    </lineage>
</organism>
<gene>
    <name evidence="1" type="ORF">TTHERM_00313060</name>
</gene>
<protein>
    <recommendedName>
        <fullName evidence="3">Kinase domain protein</fullName>
    </recommendedName>
</protein>
<dbReference type="GeneID" id="7825288"/>
<evidence type="ECO:0008006" key="3">
    <source>
        <dbReference type="Google" id="ProtNLM"/>
    </source>
</evidence>
<accession>Q22KH5</accession>
<dbReference type="SUPFAM" id="SSF52047">
    <property type="entry name" value="RNI-like"/>
    <property type="match status" value="1"/>
</dbReference>
<keyword evidence="2" id="KW-1185">Reference proteome</keyword>
<dbReference type="EMBL" id="GG662498">
    <property type="protein sequence ID" value="EAR85824.2"/>
    <property type="molecule type" value="Genomic_DNA"/>
</dbReference>
<evidence type="ECO:0000313" key="2">
    <source>
        <dbReference type="Proteomes" id="UP000009168"/>
    </source>
</evidence>
<dbReference type="InParanoid" id="Q22KH5"/>
<proteinExistence type="predicted"/>